<dbReference type="InterPro" id="IPR006140">
    <property type="entry name" value="D-isomer_DH_NAD-bd"/>
</dbReference>
<feature type="non-terminal residue" evidence="5">
    <location>
        <position position="245"/>
    </location>
</feature>
<dbReference type="Proteomes" id="UP000481288">
    <property type="component" value="Unassembled WGS sequence"/>
</dbReference>
<dbReference type="PANTHER" id="PTHR43761">
    <property type="entry name" value="D-ISOMER SPECIFIC 2-HYDROXYACID DEHYDROGENASE FAMILY PROTEIN (AFU_ORTHOLOGUE AFUA_1G13630)"/>
    <property type="match status" value="1"/>
</dbReference>
<dbReference type="InterPro" id="IPR029753">
    <property type="entry name" value="D-isomer_DH_CS"/>
</dbReference>
<dbReference type="OrthoDB" id="298012at2759"/>
<sequence>PPSSATISSHLATADIAITTRVPITAATLAKCPRLKLIAVFAIGTDMIDLAACKERGVQVCNVPAASNEAVAEHAIALFFALRRNIVGVHNKLVNTEDWMKTGNLTPTFGGLPGTCREEVMGIIGAGELGNRVATIARALGMSVLLSARKNPTSPTTPTPGRTAFTTLLQQSTVIILTCPLTPSTLNLISGPELSLMRPDALLINVARGGIVDEEALVCALREGRLKGAASDVFVEEPAGEANSV</sequence>
<evidence type="ECO:0000313" key="5">
    <source>
        <dbReference type="EMBL" id="TVY31234.1"/>
    </source>
</evidence>
<keyword evidence="2" id="KW-0560">Oxidoreductase</keyword>
<evidence type="ECO:0000313" key="6">
    <source>
        <dbReference type="Proteomes" id="UP000481288"/>
    </source>
</evidence>
<dbReference type="Gene3D" id="3.40.50.720">
    <property type="entry name" value="NAD(P)-binding Rossmann-like Domain"/>
    <property type="match status" value="2"/>
</dbReference>
<evidence type="ECO:0000256" key="3">
    <source>
        <dbReference type="ARBA" id="ARBA00023027"/>
    </source>
</evidence>
<dbReference type="SUPFAM" id="SSF51735">
    <property type="entry name" value="NAD(P)-binding Rossmann-fold domains"/>
    <property type="match status" value="1"/>
</dbReference>
<dbReference type="PANTHER" id="PTHR43761:SF1">
    <property type="entry name" value="D-ISOMER SPECIFIC 2-HYDROXYACID DEHYDROGENASE CATALYTIC DOMAIN-CONTAINING PROTEIN-RELATED"/>
    <property type="match status" value="1"/>
</dbReference>
<evidence type="ECO:0000256" key="1">
    <source>
        <dbReference type="ARBA" id="ARBA00005854"/>
    </source>
</evidence>
<evidence type="ECO:0000256" key="2">
    <source>
        <dbReference type="ARBA" id="ARBA00023002"/>
    </source>
</evidence>
<comment type="caution">
    <text evidence="5">The sequence shown here is derived from an EMBL/GenBank/DDBJ whole genome shotgun (WGS) entry which is preliminary data.</text>
</comment>
<gene>
    <name evidence="5" type="primary">hprA</name>
    <name evidence="5" type="ORF">LCER1_G009336</name>
</gene>
<keyword evidence="3" id="KW-0520">NAD</keyword>
<feature type="non-terminal residue" evidence="5">
    <location>
        <position position="1"/>
    </location>
</feature>
<reference evidence="5 6" key="1">
    <citation type="submission" date="2018-05" db="EMBL/GenBank/DDBJ databases">
        <title>Whole genome sequencing for identification of molecular markers to develop diagnostic detection tools for the regulated plant pathogen Lachnellula willkommii.</title>
        <authorList>
            <person name="Giroux E."/>
            <person name="Bilodeau G."/>
        </authorList>
    </citation>
    <scope>NUCLEOTIDE SEQUENCE [LARGE SCALE GENOMIC DNA]</scope>
    <source>
        <strain evidence="5 6">CBS 625.97</strain>
    </source>
</reference>
<dbReference type="InterPro" id="IPR036291">
    <property type="entry name" value="NAD(P)-bd_dom_sf"/>
</dbReference>
<keyword evidence="6" id="KW-1185">Reference proteome</keyword>
<organism evidence="5 6">
    <name type="scientific">Lachnellula cervina</name>
    <dbReference type="NCBI Taxonomy" id="1316786"/>
    <lineage>
        <taxon>Eukaryota</taxon>
        <taxon>Fungi</taxon>
        <taxon>Dikarya</taxon>
        <taxon>Ascomycota</taxon>
        <taxon>Pezizomycotina</taxon>
        <taxon>Leotiomycetes</taxon>
        <taxon>Helotiales</taxon>
        <taxon>Lachnaceae</taxon>
        <taxon>Lachnellula</taxon>
    </lineage>
</organism>
<name>A0A7D8UHF4_9HELO</name>
<dbReference type="GO" id="GO:0051287">
    <property type="term" value="F:NAD binding"/>
    <property type="evidence" value="ECO:0007669"/>
    <property type="project" value="InterPro"/>
</dbReference>
<dbReference type="AlphaFoldDB" id="A0A7D8UHF4"/>
<dbReference type="Pfam" id="PF02826">
    <property type="entry name" value="2-Hacid_dh_C"/>
    <property type="match status" value="1"/>
</dbReference>
<feature type="domain" description="D-isomer specific 2-hydroxyacid dehydrogenase NAD-binding" evidence="4">
    <location>
        <begin position="78"/>
        <end position="242"/>
    </location>
</feature>
<dbReference type="GO" id="GO:0016616">
    <property type="term" value="F:oxidoreductase activity, acting on the CH-OH group of donors, NAD or NADP as acceptor"/>
    <property type="evidence" value="ECO:0007669"/>
    <property type="project" value="InterPro"/>
</dbReference>
<dbReference type="InterPro" id="IPR050418">
    <property type="entry name" value="D-iso_2-hydroxyacid_DH_PdxB"/>
</dbReference>
<dbReference type="EMBL" id="QGMG01004868">
    <property type="protein sequence ID" value="TVY31234.1"/>
    <property type="molecule type" value="Genomic_DNA"/>
</dbReference>
<protein>
    <submittedName>
        <fullName evidence="5">Glycerate dehydrogenase</fullName>
    </submittedName>
</protein>
<proteinExistence type="inferred from homology"/>
<evidence type="ECO:0000259" key="4">
    <source>
        <dbReference type="Pfam" id="PF02826"/>
    </source>
</evidence>
<dbReference type="SUPFAM" id="SSF52283">
    <property type="entry name" value="Formate/glycerate dehydrogenase catalytic domain-like"/>
    <property type="match status" value="1"/>
</dbReference>
<accession>A0A7D8UHF4</accession>
<comment type="similarity">
    <text evidence="1">Belongs to the D-isomer specific 2-hydroxyacid dehydrogenase family.</text>
</comment>
<dbReference type="PROSITE" id="PS00671">
    <property type="entry name" value="D_2_HYDROXYACID_DH_3"/>
    <property type="match status" value="1"/>
</dbReference>